<evidence type="ECO:0000313" key="1">
    <source>
        <dbReference type="EMBL" id="CAE4561248.1"/>
    </source>
</evidence>
<proteinExistence type="predicted"/>
<accession>A0A7S4PSG9</accession>
<gene>
    <name evidence="1" type="ORF">AMON00008_LOCUS867</name>
</gene>
<name>A0A7S4PSG9_9DINO</name>
<protein>
    <submittedName>
        <fullName evidence="1">Uncharacterized protein</fullName>
    </submittedName>
</protein>
<reference evidence="1" key="1">
    <citation type="submission" date="2021-01" db="EMBL/GenBank/DDBJ databases">
        <authorList>
            <person name="Corre E."/>
            <person name="Pelletier E."/>
            <person name="Niang G."/>
            <person name="Scheremetjew M."/>
            <person name="Finn R."/>
            <person name="Kale V."/>
            <person name="Holt S."/>
            <person name="Cochrane G."/>
            <person name="Meng A."/>
            <person name="Brown T."/>
            <person name="Cohen L."/>
        </authorList>
    </citation>
    <scope>NUCLEOTIDE SEQUENCE</scope>
    <source>
        <strain evidence="1">CCMP3105</strain>
    </source>
</reference>
<sequence>MAQAAVGSEGRAGVAAAHATDGRVLQMRCFQLSHRARPWSAAAAGRGAGTRCRRQARRFVTTSSSGRSDLVTCCGCFVSIDPNLGAVRNRINPRWRLSFRDVASGEVRRAAYDVSATLRGPHAALELRLEGGLVLGGARLSAIPERLHVTAGWEACATWWSASSGPLAPWRCSVASSRWPASLVLRADLEEGSPEIVVWRVSQSPGLALGYHSVVEGGATMTGEPEKEPVRRRHTSCPQRWFASEALSAHVGAGLATVYFALSVLSSFGTPLAVYDLWSGLLDGERGAAGHAEAAVR</sequence>
<dbReference type="AlphaFoldDB" id="A0A7S4PSG9"/>
<dbReference type="EMBL" id="HBNR01001207">
    <property type="protein sequence ID" value="CAE4561248.1"/>
    <property type="molecule type" value="Transcribed_RNA"/>
</dbReference>
<organism evidence="1">
    <name type="scientific">Alexandrium monilatum</name>
    <dbReference type="NCBI Taxonomy" id="311494"/>
    <lineage>
        <taxon>Eukaryota</taxon>
        <taxon>Sar</taxon>
        <taxon>Alveolata</taxon>
        <taxon>Dinophyceae</taxon>
        <taxon>Gonyaulacales</taxon>
        <taxon>Pyrocystaceae</taxon>
        <taxon>Alexandrium</taxon>
    </lineage>
</organism>